<dbReference type="Pfam" id="PF13673">
    <property type="entry name" value="Acetyltransf_10"/>
    <property type="match status" value="1"/>
</dbReference>
<comment type="similarity">
    <text evidence="1">Belongs to the acetyltransferase family. GNAT subfamily.</text>
</comment>
<proteinExistence type="inferred from homology"/>
<evidence type="ECO:0000256" key="5">
    <source>
        <dbReference type="ARBA" id="ARBA00023315"/>
    </source>
</evidence>
<dbReference type="EMBL" id="AP019782">
    <property type="protein sequence ID" value="BBL72750.1"/>
    <property type="molecule type" value="Genomic_DNA"/>
</dbReference>
<evidence type="ECO:0000256" key="3">
    <source>
        <dbReference type="ARBA" id="ARBA00022649"/>
    </source>
</evidence>
<evidence type="ECO:0000256" key="2">
    <source>
        <dbReference type="ARBA" id="ARBA00022491"/>
    </source>
</evidence>
<dbReference type="KEGG" id="moz:MoryE10_33560"/>
<keyword evidence="2" id="KW-0678">Repressor</keyword>
<dbReference type="GO" id="GO:0016747">
    <property type="term" value="F:acyltransferase activity, transferring groups other than amino-acyl groups"/>
    <property type="evidence" value="ECO:0007669"/>
    <property type="project" value="InterPro"/>
</dbReference>
<protein>
    <submittedName>
        <fullName evidence="8">Acetyltransferase</fullName>
    </submittedName>
</protein>
<evidence type="ECO:0000313" key="8">
    <source>
        <dbReference type="EMBL" id="BBL72750.1"/>
    </source>
</evidence>
<evidence type="ECO:0000256" key="1">
    <source>
        <dbReference type="ARBA" id="ARBA00009342"/>
    </source>
</evidence>
<dbReference type="PANTHER" id="PTHR36449">
    <property type="entry name" value="ACETYLTRANSFERASE-RELATED"/>
    <property type="match status" value="1"/>
</dbReference>
<evidence type="ECO:0000313" key="9">
    <source>
        <dbReference type="Proteomes" id="UP000824988"/>
    </source>
</evidence>
<reference evidence="8" key="1">
    <citation type="submission" date="2019-06" db="EMBL/GenBank/DDBJ databases">
        <title>Complete genome sequence of Methylogaea oryzae strain JCM16910.</title>
        <authorList>
            <person name="Asakawa S."/>
        </authorList>
    </citation>
    <scope>NUCLEOTIDE SEQUENCE</scope>
    <source>
        <strain evidence="8">E10</strain>
    </source>
</reference>
<sequence length="172" mass="19040">MPADWRIEPLARNHIRADFDCGEPELNDYLVKYARQNQDHGLARTFVAVLDDAPDVVAGYYALTVGALDKTHLPPAAAKRLPSFPLPIARLARLAVDRRAQGQGLGEDLLMDALHRCLTIADQAGVLAVLVDAKHPTARAFYTRYEFDSLPDQPLPLWLPMAAIRRLFGSGE</sequence>
<dbReference type="PANTHER" id="PTHR36449:SF1">
    <property type="entry name" value="ACETYLTRANSFERASE"/>
    <property type="match status" value="1"/>
</dbReference>
<gene>
    <name evidence="8" type="ORF">MoryE10_33560</name>
</gene>
<feature type="domain" description="N-acetyltransferase" evidence="7">
    <location>
        <begin position="90"/>
        <end position="149"/>
    </location>
</feature>
<keyword evidence="4" id="KW-0808">Transferase</keyword>
<organism evidence="8 9">
    <name type="scientific">Methylogaea oryzae</name>
    <dbReference type="NCBI Taxonomy" id="1295382"/>
    <lineage>
        <taxon>Bacteria</taxon>
        <taxon>Pseudomonadati</taxon>
        <taxon>Pseudomonadota</taxon>
        <taxon>Gammaproteobacteria</taxon>
        <taxon>Methylococcales</taxon>
        <taxon>Methylococcaceae</taxon>
        <taxon>Methylogaea</taxon>
    </lineage>
</organism>
<name>A0A8D5AP63_9GAMM</name>
<evidence type="ECO:0000256" key="4">
    <source>
        <dbReference type="ARBA" id="ARBA00022679"/>
    </source>
</evidence>
<keyword evidence="3" id="KW-1277">Toxin-antitoxin system</keyword>
<keyword evidence="9" id="KW-1185">Reference proteome</keyword>
<dbReference type="Gene3D" id="3.40.630.30">
    <property type="match status" value="1"/>
</dbReference>
<dbReference type="SUPFAM" id="SSF55729">
    <property type="entry name" value="Acyl-CoA N-acyltransferases (Nat)"/>
    <property type="match status" value="1"/>
</dbReference>
<dbReference type="AlphaFoldDB" id="A0A8D5AP63"/>
<dbReference type="InterPro" id="IPR000182">
    <property type="entry name" value="GNAT_dom"/>
</dbReference>
<dbReference type="RefSeq" id="WP_054773787.1">
    <property type="nucleotide sequence ID" value="NZ_AP019782.1"/>
</dbReference>
<dbReference type="InterPro" id="IPR016181">
    <property type="entry name" value="Acyl_CoA_acyltransferase"/>
</dbReference>
<comment type="catalytic activity">
    <reaction evidence="6">
        <text>glycyl-tRNA(Gly) + acetyl-CoA = N-acetylglycyl-tRNA(Gly) + CoA + H(+)</text>
        <dbReference type="Rhea" id="RHEA:81867"/>
        <dbReference type="Rhea" id="RHEA-COMP:9683"/>
        <dbReference type="Rhea" id="RHEA-COMP:19766"/>
        <dbReference type="ChEBI" id="CHEBI:15378"/>
        <dbReference type="ChEBI" id="CHEBI:57287"/>
        <dbReference type="ChEBI" id="CHEBI:57288"/>
        <dbReference type="ChEBI" id="CHEBI:78522"/>
        <dbReference type="ChEBI" id="CHEBI:232036"/>
    </reaction>
</comment>
<evidence type="ECO:0000256" key="6">
    <source>
        <dbReference type="ARBA" id="ARBA00049880"/>
    </source>
</evidence>
<evidence type="ECO:0000259" key="7">
    <source>
        <dbReference type="Pfam" id="PF13673"/>
    </source>
</evidence>
<dbReference type="Proteomes" id="UP000824988">
    <property type="component" value="Chromosome"/>
</dbReference>
<accession>A0A8D5AP63</accession>
<keyword evidence="5" id="KW-0012">Acyltransferase</keyword>